<proteinExistence type="predicted"/>
<organism evidence="1 2">
    <name type="scientific">Sphingobacterium populi</name>
    <dbReference type="NCBI Taxonomy" id="1812824"/>
    <lineage>
        <taxon>Bacteria</taxon>
        <taxon>Pseudomonadati</taxon>
        <taxon>Bacteroidota</taxon>
        <taxon>Sphingobacteriia</taxon>
        <taxon>Sphingobacteriales</taxon>
        <taxon>Sphingobacteriaceae</taxon>
        <taxon>Sphingobacterium</taxon>
    </lineage>
</organism>
<evidence type="ECO:0008006" key="3">
    <source>
        <dbReference type="Google" id="ProtNLM"/>
    </source>
</evidence>
<reference evidence="2" key="1">
    <citation type="journal article" date="2019" name="Int. J. Syst. Evol. Microbiol.">
        <title>The Global Catalogue of Microorganisms (GCM) 10K type strain sequencing project: providing services to taxonomists for standard genome sequencing and annotation.</title>
        <authorList>
            <consortium name="The Broad Institute Genomics Platform"/>
            <consortium name="The Broad Institute Genome Sequencing Center for Infectious Disease"/>
            <person name="Wu L."/>
            <person name="Ma J."/>
        </authorList>
    </citation>
    <scope>NUCLEOTIDE SEQUENCE [LARGE SCALE GENOMIC DNA]</scope>
    <source>
        <strain evidence="2">KCTC 42247</strain>
    </source>
</reference>
<protein>
    <recommendedName>
        <fullName evidence="3">Lasso peptide</fullName>
    </recommendedName>
</protein>
<gene>
    <name evidence="1" type="ORF">ACFSQ6_15055</name>
</gene>
<keyword evidence="2" id="KW-1185">Reference proteome</keyword>
<evidence type="ECO:0000313" key="2">
    <source>
        <dbReference type="Proteomes" id="UP001597418"/>
    </source>
</evidence>
<dbReference type="EMBL" id="JBHUMB010000014">
    <property type="protein sequence ID" value="MFD2744715.1"/>
    <property type="molecule type" value="Genomic_DNA"/>
</dbReference>
<evidence type="ECO:0000313" key="1">
    <source>
        <dbReference type="EMBL" id="MFD2744715.1"/>
    </source>
</evidence>
<sequence length="57" mass="6192">MREKKNYSTPFMDVLFVETEGCIAAASDVTFTGSGTTQGQPDIEEAVLDNSNSDIFL</sequence>
<name>A0ABW5UFK2_9SPHI</name>
<accession>A0ABW5UFK2</accession>
<comment type="caution">
    <text evidence="1">The sequence shown here is derived from an EMBL/GenBank/DDBJ whole genome shotgun (WGS) entry which is preliminary data.</text>
</comment>
<dbReference type="Proteomes" id="UP001597418">
    <property type="component" value="Unassembled WGS sequence"/>
</dbReference>
<dbReference type="RefSeq" id="WP_156472400.1">
    <property type="nucleotide sequence ID" value="NZ_JBHUMB010000014.1"/>
</dbReference>